<dbReference type="OrthoDB" id="10266451at2759"/>
<sequence length="67" mass="7796">GEAGRRLESPWIEGLKLSPPFHPFPFVLKNYGENPEDYNEELKKLEQLRQVRFPYGIPRLARSLSLA</sequence>
<dbReference type="Ensembl" id="ENSNNAT00000030729.1">
    <property type="protein sequence ID" value="ENSNNAP00000029305.1"/>
    <property type="gene ID" value="ENSNNAG00000018798.1"/>
</dbReference>
<name>A0A8C6YIH1_NAJNA</name>
<evidence type="ECO:0000313" key="2">
    <source>
        <dbReference type="Proteomes" id="UP000694559"/>
    </source>
</evidence>
<accession>A0A8C6YIH1</accession>
<proteinExistence type="predicted"/>
<dbReference type="Proteomes" id="UP000694559">
    <property type="component" value="Unplaced"/>
</dbReference>
<reference evidence="1" key="1">
    <citation type="submission" date="2025-08" db="UniProtKB">
        <authorList>
            <consortium name="Ensembl"/>
        </authorList>
    </citation>
    <scope>IDENTIFICATION</scope>
</reference>
<dbReference type="GeneTree" id="ENSGT00960000190383"/>
<protein>
    <submittedName>
        <fullName evidence="1">Uncharacterized protein</fullName>
    </submittedName>
</protein>
<evidence type="ECO:0000313" key="1">
    <source>
        <dbReference type="Ensembl" id="ENSNNAP00000029305.1"/>
    </source>
</evidence>
<dbReference type="AlphaFoldDB" id="A0A8C6YIH1"/>
<reference evidence="1" key="2">
    <citation type="submission" date="2025-09" db="UniProtKB">
        <authorList>
            <consortium name="Ensembl"/>
        </authorList>
    </citation>
    <scope>IDENTIFICATION</scope>
</reference>
<keyword evidence="2" id="KW-1185">Reference proteome</keyword>
<organism evidence="1 2">
    <name type="scientific">Naja naja</name>
    <name type="common">Indian cobra</name>
    <dbReference type="NCBI Taxonomy" id="35670"/>
    <lineage>
        <taxon>Eukaryota</taxon>
        <taxon>Metazoa</taxon>
        <taxon>Chordata</taxon>
        <taxon>Craniata</taxon>
        <taxon>Vertebrata</taxon>
        <taxon>Euteleostomi</taxon>
        <taxon>Lepidosauria</taxon>
        <taxon>Squamata</taxon>
        <taxon>Bifurcata</taxon>
        <taxon>Unidentata</taxon>
        <taxon>Episquamata</taxon>
        <taxon>Toxicofera</taxon>
        <taxon>Serpentes</taxon>
        <taxon>Colubroidea</taxon>
        <taxon>Elapidae</taxon>
        <taxon>Elapinae</taxon>
        <taxon>Naja</taxon>
    </lineage>
</organism>